<dbReference type="EMBL" id="BARV01031806">
    <property type="protein sequence ID" value="GAI41815.1"/>
    <property type="molecule type" value="Genomic_DNA"/>
</dbReference>
<dbReference type="Gene3D" id="3.40.50.300">
    <property type="entry name" value="P-loop containing nucleotide triphosphate hydrolases"/>
    <property type="match status" value="1"/>
</dbReference>
<dbReference type="Pfam" id="PF01695">
    <property type="entry name" value="IstB_IS21"/>
    <property type="match status" value="1"/>
</dbReference>
<name>X1PRS8_9ZZZZ</name>
<dbReference type="GO" id="GO:0006260">
    <property type="term" value="P:DNA replication"/>
    <property type="evidence" value="ECO:0007669"/>
    <property type="project" value="TreeGrafter"/>
</dbReference>
<reference evidence="3" key="1">
    <citation type="journal article" date="2014" name="Front. Microbiol.">
        <title>High frequency of phylogenetically diverse reductive dehalogenase-homologous genes in deep subseafloor sedimentary metagenomes.</title>
        <authorList>
            <person name="Kawai M."/>
            <person name="Futagami T."/>
            <person name="Toyoda A."/>
            <person name="Takaki Y."/>
            <person name="Nishi S."/>
            <person name="Hori S."/>
            <person name="Arai W."/>
            <person name="Tsubouchi T."/>
            <person name="Morono Y."/>
            <person name="Uchiyama I."/>
            <person name="Ito T."/>
            <person name="Fujiyama A."/>
            <person name="Inagaki F."/>
            <person name="Takami H."/>
        </authorList>
    </citation>
    <scope>NUCLEOTIDE SEQUENCE</scope>
    <source>
        <strain evidence="3">Expedition CK06-06</strain>
    </source>
</reference>
<sequence>MGSLTRFTFDNLSPQGRSGNPINQEQFARAYEAAKTFASQPKGWLILVGPDGCGKTHLTAAIANECLSHGYPAFFISTPDLLDHLRSAFSPNSEIVYDEFFNQVRNA</sequence>
<dbReference type="InterPro" id="IPR002611">
    <property type="entry name" value="IstB_ATP-bd"/>
</dbReference>
<comment type="caution">
    <text evidence="3">The sequence shown here is derived from an EMBL/GenBank/DDBJ whole genome shotgun (WGS) entry which is preliminary data.</text>
</comment>
<feature type="region of interest" description="Disordered" evidence="1">
    <location>
        <begin position="1"/>
        <end position="23"/>
    </location>
</feature>
<dbReference type="InterPro" id="IPR027417">
    <property type="entry name" value="P-loop_NTPase"/>
</dbReference>
<proteinExistence type="predicted"/>
<dbReference type="PANTHER" id="PTHR30050:SF4">
    <property type="entry name" value="ATP-BINDING PROTEIN RV3427C IN INSERTION SEQUENCE-RELATED"/>
    <property type="match status" value="1"/>
</dbReference>
<organism evidence="3">
    <name type="scientific">marine sediment metagenome</name>
    <dbReference type="NCBI Taxonomy" id="412755"/>
    <lineage>
        <taxon>unclassified sequences</taxon>
        <taxon>metagenomes</taxon>
        <taxon>ecological metagenomes</taxon>
    </lineage>
</organism>
<evidence type="ECO:0000259" key="2">
    <source>
        <dbReference type="Pfam" id="PF01695"/>
    </source>
</evidence>
<dbReference type="GO" id="GO:0005524">
    <property type="term" value="F:ATP binding"/>
    <property type="evidence" value="ECO:0007669"/>
    <property type="project" value="InterPro"/>
</dbReference>
<evidence type="ECO:0000256" key="1">
    <source>
        <dbReference type="SAM" id="MobiDB-lite"/>
    </source>
</evidence>
<dbReference type="AlphaFoldDB" id="X1PRS8"/>
<protein>
    <recommendedName>
        <fullName evidence="2">IstB-like ATP-binding domain-containing protein</fullName>
    </recommendedName>
</protein>
<accession>X1PRS8</accession>
<evidence type="ECO:0000313" key="3">
    <source>
        <dbReference type="EMBL" id="GAI41815.1"/>
    </source>
</evidence>
<dbReference type="SUPFAM" id="SSF52540">
    <property type="entry name" value="P-loop containing nucleoside triphosphate hydrolases"/>
    <property type="match status" value="1"/>
</dbReference>
<dbReference type="PANTHER" id="PTHR30050">
    <property type="entry name" value="CHROMOSOMAL REPLICATION INITIATOR PROTEIN DNAA"/>
    <property type="match status" value="1"/>
</dbReference>
<feature type="non-terminal residue" evidence="3">
    <location>
        <position position="107"/>
    </location>
</feature>
<feature type="domain" description="IstB-like ATP-binding" evidence="2">
    <location>
        <begin position="44"/>
        <end position="88"/>
    </location>
</feature>
<gene>
    <name evidence="3" type="ORF">S06H3_50255</name>
</gene>
<dbReference type="CDD" id="cd00009">
    <property type="entry name" value="AAA"/>
    <property type="match status" value="1"/>
</dbReference>